<proteinExistence type="inferred from homology"/>
<dbReference type="Pfam" id="PF00186">
    <property type="entry name" value="DHFR_1"/>
    <property type="match status" value="1"/>
</dbReference>
<feature type="domain" description="DHFR" evidence="10">
    <location>
        <begin position="5"/>
        <end position="162"/>
    </location>
</feature>
<keyword evidence="6 8" id="KW-0560">Oxidoreductase</keyword>
<dbReference type="InterPro" id="IPR001796">
    <property type="entry name" value="DHFR_dom"/>
</dbReference>
<evidence type="ECO:0000256" key="4">
    <source>
        <dbReference type="ARBA" id="ARBA00022563"/>
    </source>
</evidence>
<dbReference type="PIRSF" id="PIRSF000194">
    <property type="entry name" value="DHFR"/>
    <property type="match status" value="1"/>
</dbReference>
<dbReference type="InterPro" id="IPR017925">
    <property type="entry name" value="DHFR_CS"/>
</dbReference>
<dbReference type="RefSeq" id="WP_283440741.1">
    <property type="nucleotide sequence ID" value="NZ_FXUL01000001.1"/>
</dbReference>
<protein>
    <recommendedName>
        <fullName evidence="3 8">Dihydrofolate reductase</fullName>
        <ecNumber evidence="3 8">1.5.1.3</ecNumber>
    </recommendedName>
</protein>
<evidence type="ECO:0000256" key="1">
    <source>
        <dbReference type="ARBA" id="ARBA00004903"/>
    </source>
</evidence>
<dbReference type="Proteomes" id="UP001158049">
    <property type="component" value="Unassembled WGS sequence"/>
</dbReference>
<sequence>MSQPRISLIVAMDRKRGIGIENRLPWKLPEDLAHFKRTTTGHAIIMGRKTFDSIGRPLPGRRNIVVTRDPAWQRDGVLAAATPEQARELAQRETEAFIIGGAELFAQTIALADRMIVTEIDSEFDCDTFFPAIDPASWRETGRDTFQSTASGLDFAIVTYDRVR</sequence>
<dbReference type="PROSITE" id="PS51330">
    <property type="entry name" value="DHFR_2"/>
    <property type="match status" value="1"/>
</dbReference>
<evidence type="ECO:0000313" key="11">
    <source>
        <dbReference type="EMBL" id="SMP46017.1"/>
    </source>
</evidence>
<dbReference type="PRINTS" id="PR00070">
    <property type="entry name" value="DHFR"/>
</dbReference>
<name>A0ABY1PSS5_9BURK</name>
<gene>
    <name evidence="11" type="ORF">SAMN06295970_101602</name>
</gene>
<keyword evidence="12" id="KW-1185">Reference proteome</keyword>
<dbReference type="PANTHER" id="PTHR48069:SF3">
    <property type="entry name" value="DIHYDROFOLATE REDUCTASE"/>
    <property type="match status" value="1"/>
</dbReference>
<comment type="pathway">
    <text evidence="1 8">Cofactor biosynthesis; tetrahydrofolate biosynthesis; 5,6,7,8-tetrahydrofolate from 7,8-dihydrofolate: step 1/1.</text>
</comment>
<dbReference type="InterPro" id="IPR024072">
    <property type="entry name" value="DHFR-like_dom_sf"/>
</dbReference>
<evidence type="ECO:0000256" key="5">
    <source>
        <dbReference type="ARBA" id="ARBA00022857"/>
    </source>
</evidence>
<organism evidence="11 12">
    <name type="scientific">Noviherbaspirillum suwonense</name>
    <dbReference type="NCBI Taxonomy" id="1224511"/>
    <lineage>
        <taxon>Bacteria</taxon>
        <taxon>Pseudomonadati</taxon>
        <taxon>Pseudomonadota</taxon>
        <taxon>Betaproteobacteria</taxon>
        <taxon>Burkholderiales</taxon>
        <taxon>Oxalobacteraceae</taxon>
        <taxon>Noviherbaspirillum</taxon>
    </lineage>
</organism>
<accession>A0ABY1PSS5</accession>
<keyword evidence="5 8" id="KW-0521">NADP</keyword>
<keyword evidence="4 8" id="KW-0554">One-carbon metabolism</keyword>
<dbReference type="PANTHER" id="PTHR48069">
    <property type="entry name" value="DIHYDROFOLATE REDUCTASE"/>
    <property type="match status" value="1"/>
</dbReference>
<dbReference type="SUPFAM" id="SSF53597">
    <property type="entry name" value="Dihydrofolate reductase-like"/>
    <property type="match status" value="1"/>
</dbReference>
<evidence type="ECO:0000259" key="10">
    <source>
        <dbReference type="PROSITE" id="PS51330"/>
    </source>
</evidence>
<reference evidence="11 12" key="1">
    <citation type="submission" date="2017-05" db="EMBL/GenBank/DDBJ databases">
        <authorList>
            <person name="Varghese N."/>
            <person name="Submissions S."/>
        </authorList>
    </citation>
    <scope>NUCLEOTIDE SEQUENCE [LARGE SCALE GENOMIC DNA]</scope>
    <source>
        <strain evidence="11 12">DSM 26001</strain>
    </source>
</reference>
<dbReference type="InterPro" id="IPR012259">
    <property type="entry name" value="DHFR"/>
</dbReference>
<dbReference type="EC" id="1.5.1.3" evidence="3 8"/>
<dbReference type="CDD" id="cd00209">
    <property type="entry name" value="DHFR"/>
    <property type="match status" value="1"/>
</dbReference>
<comment type="function">
    <text evidence="7 8">Key enzyme in folate metabolism. Catalyzes an essential reaction for de novo glycine and purine synthesis, and for DNA precursor synthesis.</text>
</comment>
<comment type="catalytic activity">
    <reaction evidence="8">
        <text>(6S)-5,6,7,8-tetrahydrofolate + NADP(+) = 7,8-dihydrofolate + NADPH + H(+)</text>
        <dbReference type="Rhea" id="RHEA:15009"/>
        <dbReference type="ChEBI" id="CHEBI:15378"/>
        <dbReference type="ChEBI" id="CHEBI:57451"/>
        <dbReference type="ChEBI" id="CHEBI:57453"/>
        <dbReference type="ChEBI" id="CHEBI:57783"/>
        <dbReference type="ChEBI" id="CHEBI:58349"/>
        <dbReference type="EC" id="1.5.1.3"/>
    </reaction>
</comment>
<evidence type="ECO:0000313" key="12">
    <source>
        <dbReference type="Proteomes" id="UP001158049"/>
    </source>
</evidence>
<evidence type="ECO:0000256" key="7">
    <source>
        <dbReference type="ARBA" id="ARBA00025067"/>
    </source>
</evidence>
<evidence type="ECO:0000256" key="3">
    <source>
        <dbReference type="ARBA" id="ARBA00012856"/>
    </source>
</evidence>
<dbReference type="PROSITE" id="PS00075">
    <property type="entry name" value="DHFR_1"/>
    <property type="match status" value="1"/>
</dbReference>
<dbReference type="Gene3D" id="3.40.430.10">
    <property type="entry name" value="Dihydrofolate Reductase, subunit A"/>
    <property type="match status" value="1"/>
</dbReference>
<evidence type="ECO:0000256" key="6">
    <source>
        <dbReference type="ARBA" id="ARBA00023002"/>
    </source>
</evidence>
<evidence type="ECO:0000256" key="9">
    <source>
        <dbReference type="RuleBase" id="RU004474"/>
    </source>
</evidence>
<comment type="caution">
    <text evidence="11">The sequence shown here is derived from an EMBL/GenBank/DDBJ whole genome shotgun (WGS) entry which is preliminary data.</text>
</comment>
<dbReference type="EMBL" id="FXUL01000001">
    <property type="protein sequence ID" value="SMP46017.1"/>
    <property type="molecule type" value="Genomic_DNA"/>
</dbReference>
<comment type="similarity">
    <text evidence="2 8 9">Belongs to the dihydrofolate reductase family.</text>
</comment>
<evidence type="ECO:0000256" key="8">
    <source>
        <dbReference type="PIRNR" id="PIRNR000194"/>
    </source>
</evidence>
<evidence type="ECO:0000256" key="2">
    <source>
        <dbReference type="ARBA" id="ARBA00009539"/>
    </source>
</evidence>